<sequence length="529" mass="58111">MARNLVVVFSSCLMAKESNKFPATPEITAIDGGSSARNSTVKKSYPSNGQNLLPHTRRASVGPCLSGSKSRRSSLGKPCPLDSGVKVLPHYLRASTGSCHDFCKYGREHAFEVKAITKGTVFPAEREKTAVAKVKPSIGLKADSPNPPEIIKREILLPAKKAEVSPKQDSPFKRIIETEMKVTSPAKRFPAVKQKTLVAKPLSSSDVLAGFNGKRNSDIKLGKRTETPKAAVKKVLSLPKAAVKKVLSPPKASVSSKQSASRIVSLNARKCRNLKLVTPLKEQNRIRKAEPKQPNNEKVRERTLYVVEAETKKNVLESDNSDDVILSPPPPLLLLPNSSVNPSSPSLLSHGEDSEDFEYSDSEADDFSENDEILDVNQVGIETGNYDGIQKVGVILSGDEDSTLEKLKFRRGKVVDLQHENNGPRRLRFRRGRVLGDNEDSKGDARRRRFRKREIEKDRNGTSPSSEKVALRHQDVQGKKDAQGLFNNVIEETASKLVESRKSKVKALVGAFETVISLQDSKPSTQVVT</sequence>
<dbReference type="AlphaFoldDB" id="A0AA88UTL3"/>
<evidence type="ECO:0000259" key="2">
    <source>
        <dbReference type="SMART" id="SM01054"/>
    </source>
</evidence>
<evidence type="ECO:0000256" key="1">
    <source>
        <dbReference type="SAM" id="MobiDB-lite"/>
    </source>
</evidence>
<feature type="compositionally biased region" description="Polar residues" evidence="1">
    <location>
        <begin position="35"/>
        <end position="53"/>
    </location>
</feature>
<dbReference type="Proteomes" id="UP001187471">
    <property type="component" value="Unassembled WGS sequence"/>
</dbReference>
<comment type="caution">
    <text evidence="3">The sequence shown here is derived from an EMBL/GenBank/DDBJ whole genome shotgun (WGS) entry which is preliminary data.</text>
</comment>
<name>A0AA88UTL3_9ASTE</name>
<feature type="compositionally biased region" description="Acidic residues" evidence="1">
    <location>
        <begin position="353"/>
        <end position="366"/>
    </location>
</feature>
<dbReference type="InterPro" id="IPR012417">
    <property type="entry name" value="CaM-bd_dom_pln"/>
</dbReference>
<feature type="region of interest" description="Disordered" evidence="1">
    <location>
        <begin position="336"/>
        <end position="366"/>
    </location>
</feature>
<feature type="region of interest" description="Disordered" evidence="1">
    <location>
        <begin position="24"/>
        <end position="77"/>
    </location>
</feature>
<evidence type="ECO:0000313" key="4">
    <source>
        <dbReference type="Proteomes" id="UP001187471"/>
    </source>
</evidence>
<proteinExistence type="predicted"/>
<dbReference type="PANTHER" id="PTHR33349">
    <property type="entry name" value="EMB|CAB62594.1"/>
    <property type="match status" value="1"/>
</dbReference>
<dbReference type="SMART" id="SM01054">
    <property type="entry name" value="CaM_binding"/>
    <property type="match status" value="1"/>
</dbReference>
<dbReference type="EMBL" id="JAVXUO010000258">
    <property type="protein sequence ID" value="KAK2993946.1"/>
    <property type="molecule type" value="Genomic_DNA"/>
</dbReference>
<accession>A0AA88UTL3</accession>
<feature type="region of interest" description="Disordered" evidence="1">
    <location>
        <begin position="452"/>
        <end position="472"/>
    </location>
</feature>
<organism evidence="3 4">
    <name type="scientific">Escallonia rubra</name>
    <dbReference type="NCBI Taxonomy" id="112253"/>
    <lineage>
        <taxon>Eukaryota</taxon>
        <taxon>Viridiplantae</taxon>
        <taxon>Streptophyta</taxon>
        <taxon>Embryophyta</taxon>
        <taxon>Tracheophyta</taxon>
        <taxon>Spermatophyta</taxon>
        <taxon>Magnoliopsida</taxon>
        <taxon>eudicotyledons</taxon>
        <taxon>Gunneridae</taxon>
        <taxon>Pentapetalae</taxon>
        <taxon>asterids</taxon>
        <taxon>campanulids</taxon>
        <taxon>Escalloniales</taxon>
        <taxon>Escalloniaceae</taxon>
        <taxon>Escallonia</taxon>
    </lineage>
</organism>
<keyword evidence="4" id="KW-1185">Reference proteome</keyword>
<dbReference type="Pfam" id="PF07839">
    <property type="entry name" value="CaM_binding"/>
    <property type="match status" value="1"/>
</dbReference>
<dbReference type="GO" id="GO:0005516">
    <property type="term" value="F:calmodulin binding"/>
    <property type="evidence" value="ECO:0007669"/>
    <property type="project" value="InterPro"/>
</dbReference>
<dbReference type="PANTHER" id="PTHR33349:SF1">
    <property type="entry name" value="EMB|CAB62594.1"/>
    <property type="match status" value="1"/>
</dbReference>
<feature type="domain" description="Calmodulin-binding" evidence="2">
    <location>
        <begin position="403"/>
        <end position="517"/>
    </location>
</feature>
<reference evidence="3" key="1">
    <citation type="submission" date="2022-12" db="EMBL/GenBank/DDBJ databases">
        <title>Draft genome assemblies for two species of Escallonia (Escalloniales).</title>
        <authorList>
            <person name="Chanderbali A."/>
            <person name="Dervinis C."/>
            <person name="Anghel I."/>
            <person name="Soltis D."/>
            <person name="Soltis P."/>
            <person name="Zapata F."/>
        </authorList>
    </citation>
    <scope>NUCLEOTIDE SEQUENCE</scope>
    <source>
        <strain evidence="3">UCBG92.1500</strain>
        <tissue evidence="3">Leaf</tissue>
    </source>
</reference>
<gene>
    <name evidence="3" type="ORF">RJ640_025621</name>
</gene>
<feature type="compositionally biased region" description="Low complexity" evidence="1">
    <location>
        <begin position="336"/>
        <end position="349"/>
    </location>
</feature>
<evidence type="ECO:0000313" key="3">
    <source>
        <dbReference type="EMBL" id="KAK2993946.1"/>
    </source>
</evidence>
<protein>
    <recommendedName>
        <fullName evidence="2">Calmodulin-binding domain-containing protein</fullName>
    </recommendedName>
</protein>